<dbReference type="EMBL" id="CP025066">
    <property type="protein sequence ID" value="AUX08878.1"/>
    <property type="molecule type" value="Genomic_DNA"/>
</dbReference>
<keyword evidence="1" id="KW-0812">Transmembrane</keyword>
<feature type="transmembrane region" description="Helical" evidence="1">
    <location>
        <begin position="25"/>
        <end position="58"/>
    </location>
</feature>
<accession>A0A343TIF6</accession>
<protein>
    <submittedName>
        <fullName evidence="2">Uncharacterized protein</fullName>
    </submittedName>
</protein>
<name>A0A343TIF6_9EURY</name>
<keyword evidence="1" id="KW-0472">Membrane</keyword>
<sequence length="63" mass="6471">MLDPNHSPYEQQRARPADASQDPALVVGFFAAIVVALLVASFPAVVGYLGAAAVGAVAHRVVV</sequence>
<keyword evidence="1" id="KW-1133">Transmembrane helix</keyword>
<dbReference type="KEGG" id="hdf:AArcSl_1246"/>
<evidence type="ECO:0000256" key="1">
    <source>
        <dbReference type="SAM" id="Phobius"/>
    </source>
</evidence>
<reference evidence="3" key="1">
    <citation type="submission" date="2017-11" db="EMBL/GenBank/DDBJ databases">
        <title>Phenotypic and genomic properties of facultatively anaerobic sulfur-reducing natronoarchaea from hypersaline soda lakes.</title>
        <authorList>
            <person name="Sorokin D.Y."/>
            <person name="Kublanov I.V."/>
            <person name="Roman P."/>
            <person name="Sinninghe Damste J.S."/>
            <person name="Golyshin P.N."/>
            <person name="Rojo D."/>
            <person name="Ciordia S."/>
            <person name="Mena M.D.C."/>
            <person name="Ferrer M."/>
            <person name="Messina E."/>
            <person name="Smedile F."/>
            <person name="La Spada G."/>
            <person name="La Cono V."/>
            <person name="Yakimov M.M."/>
        </authorList>
    </citation>
    <scope>NUCLEOTIDE SEQUENCE [LARGE SCALE GENOMIC DNA]</scope>
    <source>
        <strain evidence="3">AArc-Sl</strain>
    </source>
</reference>
<evidence type="ECO:0000313" key="3">
    <source>
        <dbReference type="Proteomes" id="UP000263012"/>
    </source>
</evidence>
<dbReference type="AlphaFoldDB" id="A0A343TIF6"/>
<gene>
    <name evidence="2" type="ORF">AArcSl_1246</name>
</gene>
<evidence type="ECO:0000313" key="2">
    <source>
        <dbReference type="EMBL" id="AUX08878.1"/>
    </source>
</evidence>
<dbReference type="GeneID" id="37877594"/>
<keyword evidence="3" id="KW-1185">Reference proteome</keyword>
<organism evidence="2 3">
    <name type="scientific">Halalkaliarchaeum desulfuricum</name>
    <dbReference type="NCBI Taxonomy" id="2055893"/>
    <lineage>
        <taxon>Archaea</taxon>
        <taxon>Methanobacteriati</taxon>
        <taxon>Methanobacteriota</taxon>
        <taxon>Stenosarchaea group</taxon>
        <taxon>Halobacteria</taxon>
        <taxon>Halobacteriales</taxon>
        <taxon>Haloferacaceae</taxon>
        <taxon>Halalkaliarchaeum</taxon>
    </lineage>
</organism>
<dbReference type="Proteomes" id="UP000263012">
    <property type="component" value="Chromosome"/>
</dbReference>
<proteinExistence type="predicted"/>
<dbReference type="RefSeq" id="WP_119816541.1">
    <property type="nucleotide sequence ID" value="NZ_CP025066.1"/>
</dbReference>